<organism evidence="5">
    <name type="scientific">viral metagenome</name>
    <dbReference type="NCBI Taxonomy" id="1070528"/>
    <lineage>
        <taxon>unclassified sequences</taxon>
        <taxon>metagenomes</taxon>
        <taxon>organismal metagenomes</taxon>
    </lineage>
</organism>
<keyword evidence="2" id="KW-0863">Zinc-finger</keyword>
<dbReference type="CDD" id="cd13749">
    <property type="entry name" value="Zn-ribbon_TFIIS"/>
    <property type="match status" value="1"/>
</dbReference>
<dbReference type="PROSITE" id="PS51133">
    <property type="entry name" value="ZF_TFIIS_2"/>
    <property type="match status" value="1"/>
</dbReference>
<keyword evidence="1" id="KW-0479">Metal-binding</keyword>
<dbReference type="AlphaFoldDB" id="A0A6C0B595"/>
<dbReference type="GO" id="GO:0006351">
    <property type="term" value="P:DNA-templated transcription"/>
    <property type="evidence" value="ECO:0007669"/>
    <property type="project" value="InterPro"/>
</dbReference>
<proteinExistence type="predicted"/>
<reference evidence="5" key="1">
    <citation type="journal article" date="2020" name="Nature">
        <title>Giant virus diversity and host interactions through global metagenomics.</title>
        <authorList>
            <person name="Schulz F."/>
            <person name="Roux S."/>
            <person name="Paez-Espino D."/>
            <person name="Jungbluth S."/>
            <person name="Walsh D.A."/>
            <person name="Denef V.J."/>
            <person name="McMahon K.D."/>
            <person name="Konstantinidis K.T."/>
            <person name="Eloe-Fadrosh E.A."/>
            <person name="Kyrpides N.C."/>
            <person name="Woyke T."/>
        </authorList>
    </citation>
    <scope>NUCLEOTIDE SEQUENCE</scope>
    <source>
        <strain evidence="5">GVMAG-M-3300009422-16</strain>
    </source>
</reference>
<dbReference type="GO" id="GO:0008270">
    <property type="term" value="F:zinc ion binding"/>
    <property type="evidence" value="ECO:0007669"/>
    <property type="project" value="UniProtKB-KW"/>
</dbReference>
<evidence type="ECO:0000313" key="5">
    <source>
        <dbReference type="EMBL" id="QHS86678.1"/>
    </source>
</evidence>
<feature type="domain" description="TFIIS-type" evidence="4">
    <location>
        <begin position="146"/>
        <end position="186"/>
    </location>
</feature>
<dbReference type="InterPro" id="IPR001222">
    <property type="entry name" value="Znf_TFIIS"/>
</dbReference>
<keyword evidence="3" id="KW-0862">Zinc</keyword>
<dbReference type="EMBL" id="MN739060">
    <property type="protein sequence ID" value="QHS86678.1"/>
    <property type="molecule type" value="Genomic_DNA"/>
</dbReference>
<sequence length="187" mass="22419">MTLEPRKIVYDTFLQLLKNENKKQKKTKRTSVKELKKIANLIEKGLYNKTINISNEKHILKNWNDKVFLNLYKNNAIGIYSNLNSESYIGNERLFTRLIEKEFNPYSFGFDMGHTQMFPERWKKIMDNKNKRDRFLYEVDKEMATDAYTCGRCHKKECSYYQMQTRSADEPMTTFVTCLNCGKRWRC</sequence>
<evidence type="ECO:0000256" key="3">
    <source>
        <dbReference type="ARBA" id="ARBA00022833"/>
    </source>
</evidence>
<evidence type="ECO:0000256" key="1">
    <source>
        <dbReference type="ARBA" id="ARBA00022723"/>
    </source>
</evidence>
<dbReference type="PANTHER" id="PTHR11477">
    <property type="entry name" value="TRANSCRIPTION FACTOR S-II ZINC FINGER DOMAIN-CONTAINING PROTEIN"/>
    <property type="match status" value="1"/>
</dbReference>
<dbReference type="GO" id="GO:0005634">
    <property type="term" value="C:nucleus"/>
    <property type="evidence" value="ECO:0007669"/>
    <property type="project" value="TreeGrafter"/>
</dbReference>
<dbReference type="PANTHER" id="PTHR11477:SF0">
    <property type="entry name" value="IP08861P-RELATED"/>
    <property type="match status" value="1"/>
</dbReference>
<accession>A0A6C0B595</accession>
<dbReference type="SUPFAM" id="SSF57783">
    <property type="entry name" value="Zinc beta-ribbon"/>
    <property type="match status" value="1"/>
</dbReference>
<dbReference type="PROSITE" id="PS00466">
    <property type="entry name" value="ZF_TFIIS_1"/>
    <property type="match status" value="1"/>
</dbReference>
<protein>
    <recommendedName>
        <fullName evidence="4">TFIIS-type domain-containing protein</fullName>
    </recommendedName>
</protein>
<dbReference type="Gene3D" id="2.20.25.10">
    <property type="match status" value="1"/>
</dbReference>
<dbReference type="SMART" id="SM00440">
    <property type="entry name" value="ZnF_C2C2"/>
    <property type="match status" value="1"/>
</dbReference>
<evidence type="ECO:0000259" key="4">
    <source>
        <dbReference type="PROSITE" id="PS51133"/>
    </source>
</evidence>
<dbReference type="Pfam" id="PF01096">
    <property type="entry name" value="Zn_ribbon_TFIIS"/>
    <property type="match status" value="1"/>
</dbReference>
<evidence type="ECO:0000256" key="2">
    <source>
        <dbReference type="ARBA" id="ARBA00022771"/>
    </source>
</evidence>
<name>A0A6C0B595_9ZZZZ</name>
<dbReference type="GO" id="GO:0003676">
    <property type="term" value="F:nucleic acid binding"/>
    <property type="evidence" value="ECO:0007669"/>
    <property type="project" value="InterPro"/>
</dbReference>